<keyword evidence="2 9" id="KW-0812">Transmembrane</keyword>
<evidence type="ECO:0000256" key="4">
    <source>
        <dbReference type="ARBA" id="ARBA00023136"/>
    </source>
</evidence>
<dbReference type="SUPFAM" id="SSF58104">
    <property type="entry name" value="Methyl-accepting chemotaxis protein (MCP) signaling domain"/>
    <property type="match status" value="1"/>
</dbReference>
<dbReference type="InterPro" id="IPR004089">
    <property type="entry name" value="MCPsignal_dom"/>
</dbReference>
<feature type="transmembrane region" description="Helical" evidence="9">
    <location>
        <begin position="12"/>
        <end position="31"/>
    </location>
</feature>
<feature type="domain" description="HAMP" evidence="11">
    <location>
        <begin position="223"/>
        <end position="277"/>
    </location>
</feature>
<dbReference type="PROSITE" id="PS50111">
    <property type="entry name" value="CHEMOTAXIS_TRANSDUC_2"/>
    <property type="match status" value="1"/>
</dbReference>
<keyword evidence="4 9" id="KW-0472">Membrane</keyword>
<sequence>MIKRMNIAQRVYSLGIIELLLLMLVGGIAIAQMSAIGKKITSIAEYDVPLSQKLSAITRAQSETALMLERGLLEVASGQSTQLDIAPINNSVTETLAQIDTTRQFIKQAQGKDIQQDLSEVLGDMQGILNTVQGNIERGATLITQIRDTLDNNASYTSLLKQRHTLEDNNHTLLIEATSEIQRFTLLAAQHAEQAELDAIALLYGVFFVTLVFALLAPLFISRSITTPINYLVQRLQEVASGDGDLRVTLDESARDETGKVARAFNQFLGVLRSLVSQTSEQANSLRNATHQSSKIVQSNEQAAEHLHQETDQVASAVTEMNSTISDVARSTARASELTDEMKNQIAHCQEAARKTQTVVHDMTGDMDAAAKVVGQLMEESTRIGMVLDTIREIAEQTNLLALNAAIEAARAGESGRGFAVVADEVRTLAQRTQTSTVDIEHLVESLQSQAQKAVKSMQGTTEQSQACESQSEIAVNALQQAIQSADSIADLATQIAAAAEQQSIVVDDVNRSLLTIKQNAENTAKGASETSSHNSRNLSLLDALNSNLSSFKV</sequence>
<evidence type="ECO:0000313" key="13">
    <source>
        <dbReference type="Proteomes" id="UP001520878"/>
    </source>
</evidence>
<dbReference type="Pfam" id="PF00015">
    <property type="entry name" value="MCPsignal"/>
    <property type="match status" value="1"/>
</dbReference>
<organism evidence="12 13">
    <name type="scientific">Fluctibacter halophilus</name>
    <dbReference type="NCBI Taxonomy" id="226011"/>
    <lineage>
        <taxon>Bacteria</taxon>
        <taxon>Pseudomonadati</taxon>
        <taxon>Pseudomonadota</taxon>
        <taxon>Gammaproteobacteria</taxon>
        <taxon>Alteromonadales</taxon>
        <taxon>Alteromonadaceae</taxon>
        <taxon>Fluctibacter</taxon>
    </lineage>
</organism>
<comment type="subcellular location">
    <subcellularLocation>
        <location evidence="1">Membrane</location>
        <topology evidence="1">Multi-pass membrane protein</topology>
    </subcellularLocation>
</comment>
<dbReference type="Gene3D" id="1.10.287.950">
    <property type="entry name" value="Methyl-accepting chemotaxis protein"/>
    <property type="match status" value="1"/>
</dbReference>
<feature type="region of interest" description="Disordered" evidence="8">
    <location>
        <begin position="283"/>
        <end position="311"/>
    </location>
</feature>
<dbReference type="RefSeq" id="WP_229160332.1">
    <property type="nucleotide sequence ID" value="NZ_JAJEWP010000002.1"/>
</dbReference>
<comment type="similarity">
    <text evidence="6">Belongs to the methyl-accepting chemotaxis (MCP) protein family.</text>
</comment>
<dbReference type="SMART" id="SM00304">
    <property type="entry name" value="HAMP"/>
    <property type="match status" value="1"/>
</dbReference>
<evidence type="ECO:0000259" key="11">
    <source>
        <dbReference type="PROSITE" id="PS50885"/>
    </source>
</evidence>
<evidence type="ECO:0000256" key="8">
    <source>
        <dbReference type="SAM" id="MobiDB-lite"/>
    </source>
</evidence>
<dbReference type="InterPro" id="IPR003660">
    <property type="entry name" value="HAMP_dom"/>
</dbReference>
<evidence type="ECO:0000256" key="5">
    <source>
        <dbReference type="ARBA" id="ARBA00023224"/>
    </source>
</evidence>
<keyword evidence="13" id="KW-1185">Reference proteome</keyword>
<evidence type="ECO:0000256" key="6">
    <source>
        <dbReference type="ARBA" id="ARBA00029447"/>
    </source>
</evidence>
<comment type="caution">
    <text evidence="12">The sequence shown here is derived from an EMBL/GenBank/DDBJ whole genome shotgun (WGS) entry which is preliminary data.</text>
</comment>
<evidence type="ECO:0000256" key="2">
    <source>
        <dbReference type="ARBA" id="ARBA00022692"/>
    </source>
</evidence>
<evidence type="ECO:0000256" key="9">
    <source>
        <dbReference type="SAM" id="Phobius"/>
    </source>
</evidence>
<evidence type="ECO:0000259" key="10">
    <source>
        <dbReference type="PROSITE" id="PS50111"/>
    </source>
</evidence>
<proteinExistence type="inferred from homology"/>
<evidence type="ECO:0000256" key="1">
    <source>
        <dbReference type="ARBA" id="ARBA00004141"/>
    </source>
</evidence>
<dbReference type="PROSITE" id="PS50885">
    <property type="entry name" value="HAMP"/>
    <property type="match status" value="1"/>
</dbReference>
<dbReference type="CDD" id="cd11386">
    <property type="entry name" value="MCP_signal"/>
    <property type="match status" value="1"/>
</dbReference>
<dbReference type="CDD" id="cd06225">
    <property type="entry name" value="HAMP"/>
    <property type="match status" value="1"/>
</dbReference>
<evidence type="ECO:0000256" key="3">
    <source>
        <dbReference type="ARBA" id="ARBA00022989"/>
    </source>
</evidence>
<reference evidence="12 13" key="1">
    <citation type="submission" date="2021-10" db="EMBL/GenBank/DDBJ databases">
        <title>Draft genome of Aestuariibacter halophilus JC2043.</title>
        <authorList>
            <person name="Emsley S.A."/>
            <person name="Pfannmuller K.M."/>
            <person name="Ushijima B."/>
            <person name="Saw J.H."/>
            <person name="Videau P."/>
        </authorList>
    </citation>
    <scope>NUCLEOTIDE SEQUENCE [LARGE SCALE GENOMIC DNA]</scope>
    <source>
        <strain evidence="12 13">JC2043</strain>
    </source>
</reference>
<keyword evidence="3 9" id="KW-1133">Transmembrane helix</keyword>
<feature type="compositionally biased region" description="Polar residues" evidence="8">
    <location>
        <begin position="283"/>
        <end position="302"/>
    </location>
</feature>
<dbReference type="PANTHER" id="PTHR32089:SF119">
    <property type="entry name" value="METHYL-ACCEPTING CHEMOTAXIS PROTEIN CTPL"/>
    <property type="match status" value="1"/>
</dbReference>
<feature type="transmembrane region" description="Helical" evidence="9">
    <location>
        <begin position="201"/>
        <end position="221"/>
    </location>
</feature>
<dbReference type="SMART" id="SM00283">
    <property type="entry name" value="MA"/>
    <property type="match status" value="1"/>
</dbReference>
<feature type="domain" description="Methyl-accepting transducer" evidence="10">
    <location>
        <begin position="282"/>
        <end position="518"/>
    </location>
</feature>
<dbReference type="Pfam" id="PF00672">
    <property type="entry name" value="HAMP"/>
    <property type="match status" value="1"/>
</dbReference>
<accession>A0ABS8G882</accession>
<dbReference type="Proteomes" id="UP001520878">
    <property type="component" value="Unassembled WGS sequence"/>
</dbReference>
<evidence type="ECO:0000256" key="7">
    <source>
        <dbReference type="PROSITE-ProRule" id="PRU00284"/>
    </source>
</evidence>
<evidence type="ECO:0000313" key="12">
    <source>
        <dbReference type="EMBL" id="MCC2616723.1"/>
    </source>
</evidence>
<gene>
    <name evidence="12" type="ORF">LJ739_10765</name>
</gene>
<protein>
    <submittedName>
        <fullName evidence="12">Methyl-accepting chemotaxis protein</fullName>
    </submittedName>
</protein>
<keyword evidence="5 7" id="KW-0807">Transducer</keyword>
<name>A0ABS8G882_9ALTE</name>
<dbReference type="EMBL" id="JAJEWP010000002">
    <property type="protein sequence ID" value="MCC2616723.1"/>
    <property type="molecule type" value="Genomic_DNA"/>
</dbReference>
<dbReference type="PANTHER" id="PTHR32089">
    <property type="entry name" value="METHYL-ACCEPTING CHEMOTAXIS PROTEIN MCPB"/>
    <property type="match status" value="1"/>
</dbReference>